<dbReference type="KEGG" id="spu:105443001"/>
<protein>
    <submittedName>
        <fullName evidence="2">Uncharacterized protein</fullName>
    </submittedName>
</protein>
<name>A0A7M7HMT3_STRPU</name>
<evidence type="ECO:0000313" key="3">
    <source>
        <dbReference type="Proteomes" id="UP000007110"/>
    </source>
</evidence>
<reference evidence="2" key="2">
    <citation type="submission" date="2021-01" db="UniProtKB">
        <authorList>
            <consortium name="EnsemblMetazoa"/>
        </authorList>
    </citation>
    <scope>IDENTIFICATION</scope>
</reference>
<reference evidence="3" key="1">
    <citation type="submission" date="2015-02" db="EMBL/GenBank/DDBJ databases">
        <title>Genome sequencing for Strongylocentrotus purpuratus.</title>
        <authorList>
            <person name="Murali S."/>
            <person name="Liu Y."/>
            <person name="Vee V."/>
            <person name="English A."/>
            <person name="Wang M."/>
            <person name="Skinner E."/>
            <person name="Han Y."/>
            <person name="Muzny D.M."/>
            <person name="Worley K.C."/>
            <person name="Gibbs R.A."/>
        </authorList>
    </citation>
    <scope>NUCLEOTIDE SEQUENCE</scope>
</reference>
<keyword evidence="3" id="KW-1185">Reference proteome</keyword>
<evidence type="ECO:0000313" key="2">
    <source>
        <dbReference type="EnsemblMetazoa" id="XP_011674076"/>
    </source>
</evidence>
<dbReference type="AlphaFoldDB" id="A0A7M7HMT3"/>
<dbReference type="EnsemblMetazoa" id="XM_011675774">
    <property type="protein sequence ID" value="XP_011674076"/>
    <property type="gene ID" value="LOC105443001"/>
</dbReference>
<evidence type="ECO:0000256" key="1">
    <source>
        <dbReference type="SAM" id="MobiDB-lite"/>
    </source>
</evidence>
<dbReference type="GeneID" id="105443001"/>
<dbReference type="InParanoid" id="A0A7M7HMT3"/>
<accession>A0A7M7HMT3</accession>
<dbReference type="RefSeq" id="XP_011674076.1">
    <property type="nucleotide sequence ID" value="XM_011675774.1"/>
</dbReference>
<dbReference type="Proteomes" id="UP000007110">
    <property type="component" value="Unassembled WGS sequence"/>
</dbReference>
<dbReference type="OrthoDB" id="6753017at2759"/>
<feature type="region of interest" description="Disordered" evidence="1">
    <location>
        <begin position="1"/>
        <end position="21"/>
    </location>
</feature>
<sequence>MRSLKATGGLTRGSGMTEEQRSLWTMSMPVTSEYNSAMQEFTHLSFTISNQHKDLSEARIKRDTSDGSKIDEKLATCTPFSPDPSLRNVVNGVVASSEVNVHEYESVGKKIMANMIGHAVFTVSFKRKDKATTLGEISKVKIAPEQTIDAALLFQRFLVVSKTGELDLEEVMSYELSPFPPALFEARNIFRKADKPS</sequence>
<proteinExistence type="predicted"/>
<organism evidence="2 3">
    <name type="scientific">Strongylocentrotus purpuratus</name>
    <name type="common">Purple sea urchin</name>
    <dbReference type="NCBI Taxonomy" id="7668"/>
    <lineage>
        <taxon>Eukaryota</taxon>
        <taxon>Metazoa</taxon>
        <taxon>Echinodermata</taxon>
        <taxon>Eleutherozoa</taxon>
        <taxon>Echinozoa</taxon>
        <taxon>Echinoidea</taxon>
        <taxon>Euechinoidea</taxon>
        <taxon>Echinacea</taxon>
        <taxon>Camarodonta</taxon>
        <taxon>Echinidea</taxon>
        <taxon>Strongylocentrotidae</taxon>
        <taxon>Strongylocentrotus</taxon>
    </lineage>
</organism>